<name>A0A4Z0CDW1_9BURK</name>
<gene>
    <name evidence="1" type="ORF">EZ216_06330</name>
</gene>
<dbReference type="OrthoDB" id="3034222at2"/>
<protein>
    <submittedName>
        <fullName evidence="1">GNAT family N-acetyltransferase</fullName>
    </submittedName>
</protein>
<accession>A0A4Z0CDW1</accession>
<dbReference type="Pfam" id="PF04339">
    <property type="entry name" value="FemAB_like"/>
    <property type="match status" value="1"/>
</dbReference>
<dbReference type="Gene3D" id="3.40.630.30">
    <property type="match status" value="1"/>
</dbReference>
<evidence type="ECO:0000313" key="2">
    <source>
        <dbReference type="Proteomes" id="UP000297839"/>
    </source>
</evidence>
<proteinExistence type="predicted"/>
<reference evidence="1 2" key="1">
    <citation type="submission" date="2019-03" db="EMBL/GenBank/DDBJ databases">
        <title>Ramlibacter sp. 18x22-1, whole genome shotgun sequence.</title>
        <authorList>
            <person name="Zhang X."/>
            <person name="Feng G."/>
            <person name="Zhu H."/>
        </authorList>
    </citation>
    <scope>NUCLEOTIDE SEQUENCE [LARGE SCALE GENOMIC DNA]</scope>
    <source>
        <strain evidence="1 2">18x22-1</strain>
    </source>
</reference>
<dbReference type="Proteomes" id="UP000297839">
    <property type="component" value="Unassembled WGS sequence"/>
</dbReference>
<sequence length="351" mass="39992">MALRNQLEPDALVGWFESHPPQDFALLQRDPPAFAAGFDLLTTADDDFKRAVSRWPGYRWWSRWLRIRTGFVGTTVSEYALLPAGQDPRGLVARLLRDWRRRFALLIVKDLPQRSPLLGAEDNEAAEAFMQACLAAGFIAVEGQALAYVPIDFASLDDYLARLSKSRRQDLRRKLRSRASLRVERLPTGAAFAVDALVAEYYALYEAVHAQSEIHFDKLTPAFFAGVLRDAHAHGIVFEYRRADGGELVGWNLCFEHQGRLVDKWIGLRYPAARELDLYFVSWMVNLEYAIERGLTHYVAGWTDPQVKKQLGARFTFTRHAVHIRNPLLRALGRRFASRFEGDRAWAEASA</sequence>
<keyword evidence="1" id="KW-0808">Transferase</keyword>
<dbReference type="SUPFAM" id="SSF55729">
    <property type="entry name" value="Acyl-CoA N-acyltransferases (Nat)"/>
    <property type="match status" value="1"/>
</dbReference>
<keyword evidence="2" id="KW-1185">Reference proteome</keyword>
<comment type="caution">
    <text evidence="1">The sequence shown here is derived from an EMBL/GenBank/DDBJ whole genome shotgun (WGS) entry which is preliminary data.</text>
</comment>
<dbReference type="EMBL" id="SMLK01000001">
    <property type="protein sequence ID" value="TFZ08758.1"/>
    <property type="molecule type" value="Genomic_DNA"/>
</dbReference>
<dbReference type="RefSeq" id="WP_135248839.1">
    <property type="nucleotide sequence ID" value="NZ_SMLK01000001.1"/>
</dbReference>
<dbReference type="GO" id="GO:0016740">
    <property type="term" value="F:transferase activity"/>
    <property type="evidence" value="ECO:0007669"/>
    <property type="project" value="UniProtKB-KW"/>
</dbReference>
<dbReference type="InterPro" id="IPR007434">
    <property type="entry name" value="FemAB-like"/>
</dbReference>
<organism evidence="1 2">
    <name type="scientific">Ramlibacter humi</name>
    <dbReference type="NCBI Taxonomy" id="2530451"/>
    <lineage>
        <taxon>Bacteria</taxon>
        <taxon>Pseudomonadati</taxon>
        <taxon>Pseudomonadota</taxon>
        <taxon>Betaproteobacteria</taxon>
        <taxon>Burkholderiales</taxon>
        <taxon>Comamonadaceae</taxon>
        <taxon>Ramlibacter</taxon>
    </lineage>
</organism>
<evidence type="ECO:0000313" key="1">
    <source>
        <dbReference type="EMBL" id="TFZ08758.1"/>
    </source>
</evidence>
<dbReference type="InterPro" id="IPR016181">
    <property type="entry name" value="Acyl_CoA_acyltransferase"/>
</dbReference>
<dbReference type="AlphaFoldDB" id="A0A4Z0CDW1"/>